<sequence>SSGCVCHSIVSLLVTVEFDERHCKSITLLDKIKAWRFTRSKRAPAATNEAQNFVQQHFVGSTESMHRHRMPILGAIYATVNNQHHRVSNEQICASMFANSLTGADTCQSMNSLNNSTPRRARSMDQHYGGDGTPNDGQRSLLKRWAHRLRATRLSPTSLWRSSSSVTITSISDNANTDRGQVSQSHHSHSQSLAARHSQCYQQQPGLPPPPPMSLLMPQFAPMNPMSMMGAAWGVPPPPHVSMPGGPAFGMPPPPPPFPFHHADFPLRPPPPSYQASMQDYRYSRMMLLANERAAQLLSNGSHQFNANSNVNTNFAATTNGQPNLMNGSNSTATTTVTSTTGQSTANQASNNNVTPIPTSANRTTMSDADQNSSISISNTNGQQRVNDNEQLTAASGGTPLSNSVLQSTSQLSVTSTVTKITSTVVRDSRDAIIQTDNQISAQCDESEAIVAGAYDSTVSHQPQSNNRSSRSTSSSSTRQRQRLDGDNITISTDHQHVEFRLEDNDKASERHQLSKVQKYRKSKSSHSSRHFDQLCVNSTITNSAPFNDEYTSKPPSRRQRSHQSKRSKRDANNKGTQIDDTSMNDRCQSTSSLVREYDSDNDNLTDTMAAPVTTENCIYYSAQFDTESQSQTPSSPSRSPSPPTPIVICRHSSGVVKLDDEHHAKTMHHQRRSGANNHKTVTANLDTGTDNNERNEIFVSNNQQLNLSAKQRRASEISIQQQQQHKNTVANIVNVVNVLEDGKTDDVARRAWTFVPAHHHSQQSSPTKRLSSHQTNTHNYKTSIKLAQRHHQDHLGHRNANNGPRDTSSVCDEVKILGYV</sequence>
<protein>
    <submittedName>
        <fullName evidence="2">Uncharacterized protein</fullName>
    </submittedName>
</protein>
<dbReference type="EMBL" id="JAIFTH010000434">
    <property type="protein sequence ID" value="KAG9509525.1"/>
    <property type="molecule type" value="Genomic_DNA"/>
</dbReference>
<organism evidence="2 3">
    <name type="scientific">Fragariocoptes setiger</name>
    <dbReference type="NCBI Taxonomy" id="1670756"/>
    <lineage>
        <taxon>Eukaryota</taxon>
        <taxon>Metazoa</taxon>
        <taxon>Ecdysozoa</taxon>
        <taxon>Arthropoda</taxon>
        <taxon>Chelicerata</taxon>
        <taxon>Arachnida</taxon>
        <taxon>Acari</taxon>
        <taxon>Acariformes</taxon>
        <taxon>Trombidiformes</taxon>
        <taxon>Prostigmata</taxon>
        <taxon>Eupodina</taxon>
        <taxon>Eriophyoidea</taxon>
        <taxon>Phytoptidae</taxon>
        <taxon>Fragariocoptes</taxon>
    </lineage>
</organism>
<feature type="region of interest" description="Disordered" evidence="1">
    <location>
        <begin position="457"/>
        <end position="531"/>
    </location>
</feature>
<feature type="compositionally biased region" description="Polar residues" evidence="1">
    <location>
        <begin position="800"/>
        <end position="810"/>
    </location>
</feature>
<feature type="region of interest" description="Disordered" evidence="1">
    <location>
        <begin position="543"/>
        <end position="607"/>
    </location>
</feature>
<feature type="region of interest" description="Disordered" evidence="1">
    <location>
        <begin position="758"/>
        <end position="777"/>
    </location>
</feature>
<name>A0ABQ7S7X7_9ACAR</name>
<feature type="compositionally biased region" description="Polar residues" evidence="1">
    <location>
        <begin position="574"/>
        <end position="594"/>
    </location>
</feature>
<evidence type="ECO:0000256" key="1">
    <source>
        <dbReference type="SAM" id="MobiDB-lite"/>
    </source>
</evidence>
<accession>A0ABQ7S7X7</accession>
<feature type="compositionally biased region" description="Low complexity" evidence="1">
    <location>
        <begin position="401"/>
        <end position="413"/>
    </location>
</feature>
<feature type="compositionally biased region" description="Low complexity" evidence="1">
    <location>
        <begin position="181"/>
        <end position="205"/>
    </location>
</feature>
<feature type="compositionally biased region" description="Polar residues" evidence="1">
    <location>
        <begin position="346"/>
        <end position="400"/>
    </location>
</feature>
<dbReference type="Proteomes" id="UP000825002">
    <property type="component" value="Unassembled WGS sequence"/>
</dbReference>
<feature type="compositionally biased region" description="Basic residues" evidence="1">
    <location>
        <begin position="518"/>
        <end position="529"/>
    </location>
</feature>
<feature type="region of interest" description="Disordered" evidence="1">
    <location>
        <begin position="788"/>
        <end position="810"/>
    </location>
</feature>
<feature type="compositionally biased region" description="Low complexity" evidence="1">
    <location>
        <begin position="329"/>
        <end position="345"/>
    </location>
</feature>
<feature type="region of interest" description="Disordered" evidence="1">
    <location>
        <begin position="171"/>
        <end position="212"/>
    </location>
</feature>
<feature type="region of interest" description="Disordered" evidence="1">
    <location>
        <begin position="116"/>
        <end position="139"/>
    </location>
</feature>
<feature type="compositionally biased region" description="Basic residues" evidence="1">
    <location>
        <begin position="556"/>
        <end position="569"/>
    </location>
</feature>
<feature type="compositionally biased region" description="Polar residues" evidence="1">
    <location>
        <begin position="314"/>
        <end position="328"/>
    </location>
</feature>
<reference evidence="2 3" key="1">
    <citation type="submission" date="2020-10" db="EMBL/GenBank/DDBJ databases">
        <authorList>
            <person name="Klimov P.B."/>
            <person name="Dyachkov S.M."/>
            <person name="Chetverikov P.E."/>
        </authorList>
    </citation>
    <scope>NUCLEOTIDE SEQUENCE [LARGE SCALE GENOMIC DNA]</scope>
    <source>
        <strain evidence="2">BMOC 18-1129-001#AD2665</strain>
        <tissue evidence="2">Entire mites</tissue>
    </source>
</reference>
<feature type="region of interest" description="Disordered" evidence="1">
    <location>
        <begin position="627"/>
        <end position="648"/>
    </location>
</feature>
<feature type="compositionally biased region" description="Basic and acidic residues" evidence="1">
    <location>
        <begin position="494"/>
        <end position="513"/>
    </location>
</feature>
<gene>
    <name evidence="2" type="ORF">GZH46_01953</name>
</gene>
<proteinExistence type="predicted"/>
<feature type="compositionally biased region" description="Polar residues" evidence="1">
    <location>
        <begin position="763"/>
        <end position="777"/>
    </location>
</feature>
<keyword evidence="3" id="KW-1185">Reference proteome</keyword>
<feature type="non-terminal residue" evidence="2">
    <location>
        <position position="1"/>
    </location>
</feature>
<feature type="compositionally biased region" description="Low complexity" evidence="1">
    <location>
        <begin position="464"/>
        <end position="479"/>
    </location>
</feature>
<feature type="compositionally biased region" description="Low complexity" evidence="1">
    <location>
        <begin position="629"/>
        <end position="639"/>
    </location>
</feature>
<evidence type="ECO:0000313" key="3">
    <source>
        <dbReference type="Proteomes" id="UP000825002"/>
    </source>
</evidence>
<feature type="region of interest" description="Disordered" evidence="1">
    <location>
        <begin position="314"/>
        <end position="413"/>
    </location>
</feature>
<comment type="caution">
    <text evidence="2">The sequence shown here is derived from an EMBL/GenBank/DDBJ whole genome shotgun (WGS) entry which is preliminary data.</text>
</comment>
<evidence type="ECO:0000313" key="2">
    <source>
        <dbReference type="EMBL" id="KAG9509525.1"/>
    </source>
</evidence>